<evidence type="ECO:0000256" key="2">
    <source>
        <dbReference type="ARBA" id="ARBA00022475"/>
    </source>
</evidence>
<feature type="transmembrane region" description="Helical" evidence="7">
    <location>
        <begin position="941"/>
        <end position="959"/>
    </location>
</feature>
<comment type="subcellular location">
    <subcellularLocation>
        <location evidence="1">Cell membrane</location>
        <topology evidence="1">Multi-pass membrane protein</topology>
    </subcellularLocation>
</comment>
<keyword evidence="4 7" id="KW-1133">Transmembrane helix</keyword>
<feature type="transmembrane region" description="Helical" evidence="7">
    <location>
        <begin position="119"/>
        <end position="142"/>
    </location>
</feature>
<keyword evidence="2" id="KW-1003">Cell membrane</keyword>
<feature type="transmembrane region" description="Helical" evidence="7">
    <location>
        <begin position="48"/>
        <end position="70"/>
    </location>
</feature>
<dbReference type="GO" id="GO:0005886">
    <property type="term" value="C:plasma membrane"/>
    <property type="evidence" value="ECO:0007669"/>
    <property type="project" value="UniProtKB-SubCell"/>
</dbReference>
<feature type="transmembrane region" description="Helical" evidence="7">
    <location>
        <begin position="650"/>
        <end position="672"/>
    </location>
</feature>
<dbReference type="Gene3D" id="1.20.1740.10">
    <property type="entry name" value="Amino acid/polyamine transporter I"/>
    <property type="match status" value="2"/>
</dbReference>
<evidence type="ECO:0000256" key="5">
    <source>
        <dbReference type="ARBA" id="ARBA00023136"/>
    </source>
</evidence>
<feature type="region of interest" description="Disordered" evidence="6">
    <location>
        <begin position="477"/>
        <end position="526"/>
    </location>
</feature>
<feature type="transmembrane region" description="Helical" evidence="7">
    <location>
        <begin position="875"/>
        <end position="898"/>
    </location>
</feature>
<dbReference type="PANTHER" id="PTHR42770">
    <property type="entry name" value="AMINO ACID TRANSPORTER-RELATED"/>
    <property type="match status" value="1"/>
</dbReference>
<feature type="transmembrane region" description="Helical" evidence="7">
    <location>
        <begin position="316"/>
        <end position="339"/>
    </location>
</feature>
<dbReference type="AlphaFoldDB" id="A0A6A4Y7E8"/>
<feature type="transmembrane region" description="Helical" evidence="7">
    <location>
        <begin position="678"/>
        <end position="696"/>
    </location>
</feature>
<feature type="transmembrane region" description="Helical" evidence="7">
    <location>
        <begin position="351"/>
        <end position="376"/>
    </location>
</feature>
<feature type="transmembrane region" description="Helical" evidence="7">
    <location>
        <begin position="149"/>
        <end position="172"/>
    </location>
</feature>
<feature type="transmembrane region" description="Helical" evidence="7">
    <location>
        <begin position="805"/>
        <end position="828"/>
    </location>
</feature>
<feature type="transmembrane region" description="Helical" evidence="7">
    <location>
        <begin position="192"/>
        <end position="212"/>
    </location>
</feature>
<keyword evidence="3 7" id="KW-0812">Transmembrane</keyword>
<dbReference type="InterPro" id="IPR002293">
    <property type="entry name" value="AA/rel_permease1"/>
</dbReference>
<dbReference type="OrthoDB" id="74099at2759"/>
<reference evidence="8" key="1">
    <citation type="submission" date="2019-06" db="EMBL/GenBank/DDBJ databases">
        <title>Genomics analysis of Aphanomyces spp. identifies a new class of oomycete effector associated with host adaptation.</title>
        <authorList>
            <person name="Gaulin E."/>
        </authorList>
    </citation>
    <scope>NUCLEOTIDE SEQUENCE</scope>
    <source>
        <strain evidence="8">CBS 578.67</strain>
    </source>
</reference>
<feature type="transmembrane region" description="Helical" evidence="7">
    <location>
        <begin position="91"/>
        <end position="113"/>
    </location>
</feature>
<feature type="compositionally biased region" description="Basic and acidic residues" evidence="6">
    <location>
        <begin position="485"/>
        <end position="498"/>
    </location>
</feature>
<organism evidence="8">
    <name type="scientific">Aphanomyces stellatus</name>
    <dbReference type="NCBI Taxonomy" id="120398"/>
    <lineage>
        <taxon>Eukaryota</taxon>
        <taxon>Sar</taxon>
        <taxon>Stramenopiles</taxon>
        <taxon>Oomycota</taxon>
        <taxon>Saprolegniomycetes</taxon>
        <taxon>Saprolegniales</taxon>
        <taxon>Verrucalvaceae</taxon>
        <taxon>Aphanomyces</taxon>
    </lineage>
</organism>
<feature type="transmembrane region" description="Helical" evidence="7">
    <location>
        <begin position="566"/>
        <end position="587"/>
    </location>
</feature>
<feature type="transmembrane region" description="Helical" evidence="7">
    <location>
        <begin position="219"/>
        <end position="238"/>
    </location>
</feature>
<evidence type="ECO:0000313" key="8">
    <source>
        <dbReference type="EMBL" id="KAF0691032.1"/>
    </source>
</evidence>
<feature type="transmembrane region" description="Helical" evidence="7">
    <location>
        <begin position="849"/>
        <end position="869"/>
    </location>
</feature>
<feature type="transmembrane region" description="Helical" evidence="7">
    <location>
        <begin position="747"/>
        <end position="769"/>
    </location>
</feature>
<dbReference type="GO" id="GO:0022857">
    <property type="term" value="F:transmembrane transporter activity"/>
    <property type="evidence" value="ECO:0007669"/>
    <property type="project" value="InterPro"/>
</dbReference>
<dbReference type="Pfam" id="PF13520">
    <property type="entry name" value="AA_permease_2"/>
    <property type="match status" value="2"/>
</dbReference>
<evidence type="ECO:0000256" key="7">
    <source>
        <dbReference type="SAM" id="Phobius"/>
    </source>
</evidence>
<name>A0A6A4Y7E8_9STRA</name>
<sequence length="1076" mass="116237">GLAAGTLSYGVAVLLMGLAYLCLALSMAEMTSMLPFAGGAYGLARCALSFYAGFIMGCAEAIEYIMYVTCSVVQLGRMLADKWPQLRGLEFLVWFAIYAVACSAIILGGKFFWRWNMMLALISLGIILVFCLGSSGQVNLAANGGGQDMLVVGGFMAFMKASPLSTWFFVGIEALNTLSNEVHDPKTTIPKGQVACMLTLLITSAAVFFVSISLPPGMPAVATALTPLSAGFVLLFNIHETDATLLSMPATFATIQGFILAYTNIIKALADSKLLPSVLGRQHVTFGTHVNAIVAGSALSFALCFLDGYVDGLDTILYNVCIFFGFLAYTSQCVGYIYLKRRYTKLERKFVSPVGIPGVVFAITVWVMNMVSIVAFQDDHQVSLIVAASLLVLLSLFYHCYAKFHQTFSEDERKLFFFAHVANQLTAPQHQSPRAITRAHTTTQRMFMHFNPVLMDLLVVPTALRLSTIRSVAARGSSRAGSGAREAKTAPTERDVRRQTIGPVATDMHGGVSSKPRSSRRDRRTSSIQDFIQHTHDSIDIWAVGITIVIGGQYFSWNAGLAAGTLSYGVAVLLMGLAYLCLALSMAEMTSMLPFAGGAYGLARCTLGFFVGFLVGCAEVLEYITYVACAMVQLGRMVAQLQPSLQDHLYLVWLVAYFVAGSVLAINGKVFWYWNKGIAAFVLLAVLVYCGLSVGYANMHQHAGGDAFLVVGGFSGFMRQFPLASWLYSGLEALNMLSNDVMNPKAIIPRGQIACILTLLVTSWAIFLITISLPPSMPATALQLAPLSAGFSLAFNITLDSATLLSIPATFATVQGIVMGYTNVLAAMATSKLLPSVLGHRHSIFNTPVNAIVVGSLASYGLCFVDHGVDGVHELLFNTGMLFGFASYTVQCVGYLFLHRHHNDLPRGFRSPVGVPGAVFAIVVWAVNILSLAFFQDDNHASLAIMLALVAAASLYYVACAKHRQTFSDDERALLLFAHVAKANNAPHAGQFHKSVAIAPQSLTAALMDRLRHPPKHVDSSVMRWKMTSVVVSSIPRIMPHDMDAAKTAAEVVVAQDSAPHEVDLMARLKDPDLLF</sequence>
<proteinExistence type="predicted"/>
<feature type="transmembrane region" description="Helical" evidence="7">
    <location>
        <begin position="918"/>
        <end position="935"/>
    </location>
</feature>
<evidence type="ECO:0008006" key="9">
    <source>
        <dbReference type="Google" id="ProtNLM"/>
    </source>
</evidence>
<gene>
    <name evidence="8" type="ORF">As57867_017583</name>
</gene>
<feature type="transmembrane region" description="Helical" evidence="7">
    <location>
        <begin position="250"/>
        <end position="270"/>
    </location>
</feature>
<dbReference type="EMBL" id="VJMH01006219">
    <property type="protein sequence ID" value="KAF0691032.1"/>
    <property type="molecule type" value="Genomic_DNA"/>
</dbReference>
<evidence type="ECO:0000256" key="3">
    <source>
        <dbReference type="ARBA" id="ARBA00022692"/>
    </source>
</evidence>
<dbReference type="InterPro" id="IPR050367">
    <property type="entry name" value="APC_superfamily"/>
</dbReference>
<evidence type="ECO:0000256" key="4">
    <source>
        <dbReference type="ARBA" id="ARBA00022989"/>
    </source>
</evidence>
<dbReference type="PANTHER" id="PTHR42770:SF7">
    <property type="entry name" value="MEMBRANE PROTEIN"/>
    <property type="match status" value="1"/>
</dbReference>
<feature type="transmembrane region" description="Helical" evidence="7">
    <location>
        <begin position="607"/>
        <end position="629"/>
    </location>
</feature>
<feature type="transmembrane region" description="Helical" evidence="7">
    <location>
        <begin position="382"/>
        <end position="401"/>
    </location>
</feature>
<feature type="transmembrane region" description="Helical" evidence="7">
    <location>
        <begin position="7"/>
        <end position="28"/>
    </location>
</feature>
<protein>
    <recommendedName>
        <fullName evidence="9">Amino acid permease/ SLC12A domain-containing protein</fullName>
    </recommendedName>
</protein>
<comment type="caution">
    <text evidence="8">The sequence shown here is derived from an EMBL/GenBank/DDBJ whole genome shotgun (WGS) entry which is preliminary data.</text>
</comment>
<feature type="non-terminal residue" evidence="8">
    <location>
        <position position="1"/>
    </location>
</feature>
<keyword evidence="5 7" id="KW-0472">Membrane</keyword>
<feature type="transmembrane region" description="Helical" evidence="7">
    <location>
        <begin position="781"/>
        <end position="799"/>
    </location>
</feature>
<evidence type="ECO:0000256" key="1">
    <source>
        <dbReference type="ARBA" id="ARBA00004651"/>
    </source>
</evidence>
<accession>A0A6A4Y7E8</accession>
<feature type="transmembrane region" description="Helical" evidence="7">
    <location>
        <begin position="708"/>
        <end position="727"/>
    </location>
</feature>
<evidence type="ECO:0000256" key="6">
    <source>
        <dbReference type="SAM" id="MobiDB-lite"/>
    </source>
</evidence>